<protein>
    <submittedName>
        <fullName evidence="1">SJCHGC06752 protein</fullName>
    </submittedName>
</protein>
<name>Q5D9M6_SCHJA</name>
<reference evidence="1" key="1">
    <citation type="submission" date="2004-11" db="EMBL/GenBank/DDBJ databases">
        <title>The full-length cDNA sequences of Schistosoma japonicum genes.</title>
        <authorList>
            <person name="Han Z."/>
        </authorList>
    </citation>
    <scope>NUCLEOTIDE SEQUENCE</scope>
</reference>
<reference evidence="1" key="2">
    <citation type="journal article" date="2006" name="PLoS Pathog.">
        <title>New perspectives on host-parasite interplay by comparative transcriptomic and proteomic analyses of Schistosoma japonicum.</title>
        <authorList>
            <person name="Liu F."/>
            <person name="Lu J."/>
            <person name="Hu W."/>
            <person name="Wang S.Y."/>
            <person name="Cui S.J."/>
            <person name="Chi M."/>
            <person name="Yan Q."/>
            <person name="Wang X.R."/>
            <person name="Song H.D."/>
            <person name="Xu X.N."/>
            <person name="Wang J.J."/>
            <person name="Zhang X.L."/>
            <person name="Zhang X."/>
            <person name="Wang Z.Q."/>
            <person name="Xue C.L."/>
            <person name="Brindley P.J."/>
            <person name="McManus D.P."/>
            <person name="Yang P.Y."/>
            <person name="Feng Z."/>
            <person name="Chen Z."/>
            <person name="Han Z.G."/>
        </authorList>
    </citation>
    <scope>NUCLEOTIDE SEQUENCE</scope>
</reference>
<evidence type="ECO:0000313" key="1">
    <source>
        <dbReference type="EMBL" id="AAW27480.1"/>
    </source>
</evidence>
<accession>Q5D9M6</accession>
<proteinExistence type="evidence at transcript level"/>
<dbReference type="AlphaFoldDB" id="Q5D9M6"/>
<dbReference type="EMBL" id="AY815748">
    <property type="protein sequence ID" value="AAW27480.1"/>
    <property type="molecule type" value="mRNA"/>
</dbReference>
<organism evidence="1">
    <name type="scientific">Schistosoma japonicum</name>
    <name type="common">Blood fluke</name>
    <dbReference type="NCBI Taxonomy" id="6182"/>
    <lineage>
        <taxon>Eukaryota</taxon>
        <taxon>Metazoa</taxon>
        <taxon>Spiralia</taxon>
        <taxon>Lophotrochozoa</taxon>
        <taxon>Platyhelminthes</taxon>
        <taxon>Trematoda</taxon>
        <taxon>Digenea</taxon>
        <taxon>Strigeidida</taxon>
        <taxon>Schistosomatoidea</taxon>
        <taxon>Schistosomatidae</taxon>
        <taxon>Schistosoma</taxon>
    </lineage>
</organism>
<sequence length="103" mass="11838">MLPLARILVLQHTLLFRHKQIVFSFPLDVSPTFSVLFLKIVVLLTPSSILHIPKKNLVKSRKAPPFLLYHPSPLHLLNSTFTCARHAIDARIATNYFRCFPSY</sequence>